<evidence type="ECO:0000256" key="2">
    <source>
        <dbReference type="ARBA" id="ARBA00022448"/>
    </source>
</evidence>
<evidence type="ECO:0000313" key="8">
    <source>
        <dbReference type="EMBL" id="BDU00859.1"/>
    </source>
</evidence>
<organism evidence="8 9">
    <name type="scientific">Nocardia sputorum</name>
    <dbReference type="NCBI Taxonomy" id="2984338"/>
    <lineage>
        <taxon>Bacteria</taxon>
        <taxon>Bacillati</taxon>
        <taxon>Actinomycetota</taxon>
        <taxon>Actinomycetes</taxon>
        <taxon>Mycobacteriales</taxon>
        <taxon>Nocardiaceae</taxon>
        <taxon>Nocardia</taxon>
    </lineage>
</organism>
<dbReference type="PANTHER" id="PTHR42711">
    <property type="entry name" value="ABC TRANSPORTER ATP-BINDING PROTEIN"/>
    <property type="match status" value="1"/>
</dbReference>
<dbReference type="InterPro" id="IPR003439">
    <property type="entry name" value="ABC_transporter-like_ATP-bd"/>
</dbReference>
<dbReference type="Pfam" id="PF00005">
    <property type="entry name" value="ABC_tran"/>
    <property type="match status" value="1"/>
</dbReference>
<feature type="domain" description="ABC transporter" evidence="7">
    <location>
        <begin position="5"/>
        <end position="243"/>
    </location>
</feature>
<dbReference type="RefSeq" id="WP_281873794.1">
    <property type="nucleotide sequence ID" value="NZ_AP026978.1"/>
</dbReference>
<sequence>MIKARELEQIFHSRRRRGRTAERVHAVKGVTFDVAEGEIVSCLGPNGAGKTTTLRMLTTLLPPTSGEALVAGFDIATDSRQVRRNIGYVSQAGSTNAAATALDEVTDHGMLYGLSKKEARHRAGILFEQLDLMGLERRQCKSMSGGQRRRLDLAIGMVHDPRLLILDEPSVGLDPQSRANLWDHIRRLRADRQATVLLTTHYLDEADALSDRVIVIDDGRIIADDTPESLKARYGEETLDMEVTDVAMVASTVGEIRILTESGDDIRVDGCRVRASVGHGKTNMQQLMRQLERAEVELRSVSIHSPSLDNVFLELTGRSLREDRSGSGAV</sequence>
<accession>A0ABN6U6F8</accession>
<keyword evidence="2" id="KW-0813">Transport</keyword>
<dbReference type="NCBIfam" id="TIGR01188">
    <property type="entry name" value="drrA"/>
    <property type="match status" value="1"/>
</dbReference>
<gene>
    <name evidence="8" type="ORF">IFM12276_38870</name>
</gene>
<dbReference type="PANTHER" id="PTHR42711:SF5">
    <property type="entry name" value="ABC TRANSPORTER ATP-BINDING PROTEIN NATA"/>
    <property type="match status" value="1"/>
</dbReference>
<protein>
    <submittedName>
        <fullName evidence="8">ABC transporter</fullName>
    </submittedName>
</protein>
<keyword evidence="9" id="KW-1185">Reference proteome</keyword>
<evidence type="ECO:0000259" key="7">
    <source>
        <dbReference type="PROSITE" id="PS50893"/>
    </source>
</evidence>
<evidence type="ECO:0000256" key="3">
    <source>
        <dbReference type="ARBA" id="ARBA00022741"/>
    </source>
</evidence>
<dbReference type="Gene3D" id="3.40.50.300">
    <property type="entry name" value="P-loop containing nucleotide triphosphate hydrolases"/>
    <property type="match status" value="1"/>
</dbReference>
<name>A0ABN6U6F8_9NOCA</name>
<evidence type="ECO:0000313" key="9">
    <source>
        <dbReference type="Proteomes" id="UP001317870"/>
    </source>
</evidence>
<dbReference type="InterPro" id="IPR050763">
    <property type="entry name" value="ABC_transporter_ATP-binding"/>
</dbReference>
<dbReference type="PROSITE" id="PS00211">
    <property type="entry name" value="ABC_TRANSPORTER_1"/>
    <property type="match status" value="1"/>
</dbReference>
<dbReference type="InterPro" id="IPR025302">
    <property type="entry name" value="DrrA1/2-like_C"/>
</dbReference>
<dbReference type="InterPro" id="IPR017871">
    <property type="entry name" value="ABC_transporter-like_CS"/>
</dbReference>
<dbReference type="EMBL" id="AP026978">
    <property type="protein sequence ID" value="BDU00859.1"/>
    <property type="molecule type" value="Genomic_DNA"/>
</dbReference>
<dbReference type="InterPro" id="IPR027417">
    <property type="entry name" value="P-loop_NTPase"/>
</dbReference>
<evidence type="ECO:0000256" key="5">
    <source>
        <dbReference type="ARBA" id="ARBA00023251"/>
    </source>
</evidence>
<keyword evidence="4" id="KW-0067">ATP-binding</keyword>
<comment type="subcellular location">
    <subcellularLocation>
        <location evidence="1">Cell membrane</location>
        <topology evidence="1">Peripheral membrane protein</topology>
        <orientation evidence="1">Cytoplasmic side</orientation>
    </subcellularLocation>
</comment>
<reference evidence="8 9" key="1">
    <citation type="submission" date="2022-11" db="EMBL/GenBank/DDBJ databases">
        <title>Genome Sequencing of Nocardia sp. ON39_IFM12276 and assembly.</title>
        <authorList>
            <person name="Shimojima M."/>
            <person name="Toyokawa M."/>
            <person name="Uesaka K."/>
        </authorList>
    </citation>
    <scope>NUCLEOTIDE SEQUENCE [LARGE SCALE GENOMIC DNA]</scope>
    <source>
        <strain evidence="8 9">IFM 12276</strain>
    </source>
</reference>
<keyword evidence="3" id="KW-0547">Nucleotide-binding</keyword>
<dbReference type="SMART" id="SM00382">
    <property type="entry name" value="AAA"/>
    <property type="match status" value="1"/>
</dbReference>
<proteinExistence type="inferred from homology"/>
<dbReference type="InterPro" id="IPR005894">
    <property type="entry name" value="DrrA"/>
</dbReference>
<evidence type="ECO:0000256" key="1">
    <source>
        <dbReference type="ARBA" id="ARBA00004413"/>
    </source>
</evidence>
<keyword evidence="5" id="KW-0046">Antibiotic resistance</keyword>
<dbReference type="InterPro" id="IPR003593">
    <property type="entry name" value="AAA+_ATPase"/>
</dbReference>
<dbReference type="SUPFAM" id="SSF52540">
    <property type="entry name" value="P-loop containing nucleoside triphosphate hydrolases"/>
    <property type="match status" value="1"/>
</dbReference>
<dbReference type="Pfam" id="PF13732">
    <property type="entry name" value="DrrA1-3_C"/>
    <property type="match status" value="1"/>
</dbReference>
<dbReference type="Proteomes" id="UP001317870">
    <property type="component" value="Chromosome"/>
</dbReference>
<dbReference type="PROSITE" id="PS50893">
    <property type="entry name" value="ABC_TRANSPORTER_2"/>
    <property type="match status" value="1"/>
</dbReference>
<evidence type="ECO:0000256" key="6">
    <source>
        <dbReference type="ARBA" id="ARBA00049985"/>
    </source>
</evidence>
<comment type="similarity">
    <text evidence="6">Belongs to the ABC transporter superfamily. Drug exporter-1 (DrugE1) (TC 3.A.1.105) family.</text>
</comment>
<evidence type="ECO:0000256" key="4">
    <source>
        <dbReference type="ARBA" id="ARBA00022840"/>
    </source>
</evidence>